<dbReference type="EMBL" id="JACTNG010000001">
    <property type="protein sequence ID" value="MBO1077886.1"/>
    <property type="molecule type" value="Genomic_DNA"/>
</dbReference>
<feature type="signal peptide" evidence="1">
    <location>
        <begin position="1"/>
        <end position="17"/>
    </location>
</feature>
<evidence type="ECO:0000313" key="2">
    <source>
        <dbReference type="EMBL" id="MBO1077886.1"/>
    </source>
</evidence>
<accession>A0ABS3KNE8</accession>
<dbReference type="RefSeq" id="WP_207415281.1">
    <property type="nucleotide sequence ID" value="NZ_CP061179.1"/>
</dbReference>
<evidence type="ECO:0000313" key="3">
    <source>
        <dbReference type="Proteomes" id="UP001518989"/>
    </source>
</evidence>
<comment type="caution">
    <text evidence="2">The sequence shown here is derived from an EMBL/GenBank/DDBJ whole genome shotgun (WGS) entry which is preliminary data.</text>
</comment>
<dbReference type="Proteomes" id="UP001518989">
    <property type="component" value="Unassembled WGS sequence"/>
</dbReference>
<feature type="chain" id="PRO_5047408030" evidence="1">
    <location>
        <begin position="18"/>
        <end position="248"/>
    </location>
</feature>
<sequence length="248" mass="26330">MLRILLIALLAAPGAMAAEAPAAERLLTLAPRGADPGTQCTADATWCVQLGEPAGDSPPPVLRPGSQARAARAPDDTFAIWPALVTLRDGGFLAGVEVRSSTGYSGGGGSATELQLFHLSPRGEADAKPVLTVPIAGSLMIRACFSERDMRRRRGACHDEYGFSATLTLAPGGTAARPGLVYATKAWAYPRGASRMQDSNEMPPLRQADLVRRRDTTCSFTRRMVFSAAAGEYRPDRPLPDCSDYTVP</sequence>
<reference evidence="2 3" key="1">
    <citation type="submission" date="2020-09" db="EMBL/GenBank/DDBJ databases">
        <title>Roseomonas.</title>
        <authorList>
            <person name="Zhu W."/>
        </authorList>
    </citation>
    <scope>NUCLEOTIDE SEQUENCE [LARGE SCALE GENOMIC DNA]</scope>
    <source>
        <strain evidence="2 3">573</strain>
    </source>
</reference>
<evidence type="ECO:0000256" key="1">
    <source>
        <dbReference type="SAM" id="SignalP"/>
    </source>
</evidence>
<keyword evidence="3" id="KW-1185">Reference proteome</keyword>
<name>A0ABS3KNE8_9PROT</name>
<proteinExistence type="predicted"/>
<gene>
    <name evidence="2" type="ORF">IAI61_02500</name>
</gene>
<protein>
    <submittedName>
        <fullName evidence="2">Uncharacterized protein</fullName>
    </submittedName>
</protein>
<organism evidence="2 3">
    <name type="scientific">Roseomonas haemaphysalidis</name>
    <dbReference type="NCBI Taxonomy" id="2768162"/>
    <lineage>
        <taxon>Bacteria</taxon>
        <taxon>Pseudomonadati</taxon>
        <taxon>Pseudomonadota</taxon>
        <taxon>Alphaproteobacteria</taxon>
        <taxon>Acetobacterales</taxon>
        <taxon>Roseomonadaceae</taxon>
        <taxon>Roseomonas</taxon>
    </lineage>
</organism>
<keyword evidence="1" id="KW-0732">Signal</keyword>